<evidence type="ECO:0000313" key="2">
    <source>
        <dbReference type="Proteomes" id="UP000324575"/>
    </source>
</evidence>
<evidence type="ECO:0000313" key="1">
    <source>
        <dbReference type="EMBL" id="KAA6300427.1"/>
    </source>
</evidence>
<name>A0A5M8NVN8_9BACT</name>
<dbReference type="Proteomes" id="UP000324575">
    <property type="component" value="Unassembled WGS sequence"/>
</dbReference>
<proteinExistence type="predicted"/>
<organism evidence="1 2">
    <name type="scientific">Candidatus Ordinivivax streblomastigis</name>
    <dbReference type="NCBI Taxonomy" id="2540710"/>
    <lineage>
        <taxon>Bacteria</taxon>
        <taxon>Pseudomonadati</taxon>
        <taxon>Bacteroidota</taxon>
        <taxon>Bacteroidia</taxon>
        <taxon>Bacteroidales</taxon>
        <taxon>Candidatus Ordinivivax</taxon>
    </lineage>
</organism>
<dbReference type="AlphaFoldDB" id="A0A5M8NVN8"/>
<reference evidence="1 2" key="1">
    <citation type="submission" date="2019-03" db="EMBL/GenBank/DDBJ databases">
        <title>Single cell metagenomics reveals metabolic interactions within the superorganism composed of flagellate Streblomastix strix and complex community of Bacteroidetes bacteria on its surface.</title>
        <authorList>
            <person name="Treitli S.C."/>
            <person name="Kolisko M."/>
            <person name="Husnik F."/>
            <person name="Keeling P."/>
            <person name="Hampl V."/>
        </authorList>
    </citation>
    <scope>NUCLEOTIDE SEQUENCE [LARGE SCALE GENOMIC DNA]</scope>
    <source>
        <strain evidence="1">St1</strain>
    </source>
</reference>
<dbReference type="EMBL" id="SNRX01000084">
    <property type="protein sequence ID" value="KAA6300427.1"/>
    <property type="molecule type" value="Genomic_DNA"/>
</dbReference>
<gene>
    <name evidence="1" type="ORF">EZS26_003438</name>
</gene>
<protein>
    <submittedName>
        <fullName evidence="1">Uncharacterized protein</fullName>
    </submittedName>
</protein>
<accession>A0A5M8NVN8</accession>
<comment type="caution">
    <text evidence="1">The sequence shown here is derived from an EMBL/GenBank/DDBJ whole genome shotgun (WGS) entry which is preliminary data.</text>
</comment>
<sequence length="48" mass="5654">MVQGTNFPPFHKRNRGKKNHALSQVIENKYFKKSLEVLTYLFKTVFPA</sequence>